<proteinExistence type="predicted"/>
<dbReference type="RefSeq" id="WP_380759932.1">
    <property type="nucleotide sequence ID" value="NZ_JBHTIW010000031.1"/>
</dbReference>
<reference evidence="3" key="1">
    <citation type="journal article" date="2019" name="Int. J. Syst. Evol. Microbiol.">
        <title>The Global Catalogue of Microorganisms (GCM) 10K type strain sequencing project: providing services to taxonomists for standard genome sequencing and annotation.</title>
        <authorList>
            <consortium name="The Broad Institute Genomics Platform"/>
            <consortium name="The Broad Institute Genome Sequencing Center for Infectious Disease"/>
            <person name="Wu L."/>
            <person name="Ma J."/>
        </authorList>
    </citation>
    <scope>NUCLEOTIDE SEQUENCE [LARGE SCALE GENOMIC DNA]</scope>
    <source>
        <strain evidence="3">CCUG 56401</strain>
    </source>
</reference>
<organism evidence="2 3">
    <name type="scientific">Saccharopolyspora rosea</name>
    <dbReference type="NCBI Taxonomy" id="524884"/>
    <lineage>
        <taxon>Bacteria</taxon>
        <taxon>Bacillati</taxon>
        <taxon>Actinomycetota</taxon>
        <taxon>Actinomycetes</taxon>
        <taxon>Pseudonocardiales</taxon>
        <taxon>Pseudonocardiaceae</taxon>
        <taxon>Saccharopolyspora</taxon>
    </lineage>
</organism>
<evidence type="ECO:0000313" key="2">
    <source>
        <dbReference type="EMBL" id="MFD0923267.1"/>
    </source>
</evidence>
<sequence>MRPWTTRTVQMAVVAAGFAAVGTGTASAAQAPDVPDLSTVPDDIGFTAPADACRIQEGPGYGPTKAPCVDAQLHASSPNVIKKVGADIATTAHDVAGDLQDGRPPLSAEKVNRVLGHVASGANDVQRLTKTRPTVGVKATPEHVGLFQEKHPGSGRLVDAEVGPREPGHEGVSAVDTAVDATVMQGFRSTPLNPVGAVTPALQDTPLQDEPVTLPVERIAPIAGQVPGVRELGHGPGAAVRDAAGALGQQLSQSAQPVTRMAGQLPLN</sequence>
<evidence type="ECO:0000313" key="3">
    <source>
        <dbReference type="Proteomes" id="UP001597018"/>
    </source>
</evidence>
<keyword evidence="1" id="KW-0732">Signal</keyword>
<dbReference type="Proteomes" id="UP001597018">
    <property type="component" value="Unassembled WGS sequence"/>
</dbReference>
<comment type="caution">
    <text evidence="2">The sequence shown here is derived from an EMBL/GenBank/DDBJ whole genome shotgun (WGS) entry which is preliminary data.</text>
</comment>
<name>A0ABW3FXV0_9PSEU</name>
<accession>A0ABW3FXV0</accession>
<protein>
    <recommendedName>
        <fullName evidence="4">Secreted protein</fullName>
    </recommendedName>
</protein>
<evidence type="ECO:0000256" key="1">
    <source>
        <dbReference type="SAM" id="SignalP"/>
    </source>
</evidence>
<dbReference type="EMBL" id="JBHTIW010000031">
    <property type="protein sequence ID" value="MFD0923267.1"/>
    <property type="molecule type" value="Genomic_DNA"/>
</dbReference>
<evidence type="ECO:0008006" key="4">
    <source>
        <dbReference type="Google" id="ProtNLM"/>
    </source>
</evidence>
<gene>
    <name evidence="2" type="ORF">ACFQ16_26285</name>
</gene>
<feature type="signal peptide" evidence="1">
    <location>
        <begin position="1"/>
        <end position="28"/>
    </location>
</feature>
<feature type="chain" id="PRO_5045929193" description="Secreted protein" evidence="1">
    <location>
        <begin position="29"/>
        <end position="268"/>
    </location>
</feature>
<keyword evidence="3" id="KW-1185">Reference proteome</keyword>